<protein>
    <submittedName>
        <fullName evidence="2">Decaprenyl-monophosphoryl-beta-D-arabinose (DPA) translocase to periplasm</fullName>
    </submittedName>
</protein>
<feature type="non-terminal residue" evidence="2">
    <location>
        <position position="1"/>
    </location>
</feature>
<gene>
    <name evidence="2" type="ORF">AVDCRST_MAG61-799</name>
</gene>
<feature type="compositionally biased region" description="Low complexity" evidence="1">
    <location>
        <begin position="1"/>
        <end position="11"/>
    </location>
</feature>
<evidence type="ECO:0000313" key="2">
    <source>
        <dbReference type="EMBL" id="CAA9298862.1"/>
    </source>
</evidence>
<dbReference type="AlphaFoldDB" id="A0A6J4K8V7"/>
<reference evidence="2" key="1">
    <citation type="submission" date="2020-02" db="EMBL/GenBank/DDBJ databases">
        <authorList>
            <person name="Meier V. D."/>
        </authorList>
    </citation>
    <scope>NUCLEOTIDE SEQUENCE</scope>
    <source>
        <strain evidence="2">AVDCRST_MAG61</strain>
    </source>
</reference>
<feature type="compositionally biased region" description="Basic residues" evidence="1">
    <location>
        <begin position="88"/>
        <end position="101"/>
    </location>
</feature>
<sequence length="152" mass="16409">GRRRLAAAARRAAVERADQPAGPADPAGPLRPHRRALRRRGLRPACRPDGPGAGPHRGQGAVLRRRHHHRLPDQPPLDVPGRPVPFPVRRRGGPLRAHLRPPGRAVQPALRGPHRSRAEPASRPGGRLRRRAGGGDHGELRRPADGDLPAAV</sequence>
<feature type="compositionally biased region" description="Pro residues" evidence="1">
    <location>
        <begin position="73"/>
        <end position="86"/>
    </location>
</feature>
<evidence type="ECO:0000256" key="1">
    <source>
        <dbReference type="SAM" id="MobiDB-lite"/>
    </source>
</evidence>
<feature type="compositionally biased region" description="Basic and acidic residues" evidence="1">
    <location>
        <begin position="133"/>
        <end position="145"/>
    </location>
</feature>
<feature type="region of interest" description="Disordered" evidence="1">
    <location>
        <begin position="1"/>
        <end position="152"/>
    </location>
</feature>
<name>A0A6J4K8V7_9ACTN</name>
<feature type="non-terminal residue" evidence="2">
    <location>
        <position position="152"/>
    </location>
</feature>
<feature type="compositionally biased region" description="Low complexity" evidence="1">
    <location>
        <begin position="19"/>
        <end position="30"/>
    </location>
</feature>
<dbReference type="EMBL" id="CADCTT010000121">
    <property type="protein sequence ID" value="CAA9298862.1"/>
    <property type="molecule type" value="Genomic_DNA"/>
</dbReference>
<accession>A0A6J4K8V7</accession>
<feature type="compositionally biased region" description="Basic residues" evidence="1">
    <location>
        <begin position="31"/>
        <end position="42"/>
    </location>
</feature>
<organism evidence="2">
    <name type="scientific">uncultured Friedmanniella sp</name>
    <dbReference type="NCBI Taxonomy" id="335381"/>
    <lineage>
        <taxon>Bacteria</taxon>
        <taxon>Bacillati</taxon>
        <taxon>Actinomycetota</taxon>
        <taxon>Actinomycetes</taxon>
        <taxon>Propionibacteriales</taxon>
        <taxon>Nocardioidaceae</taxon>
        <taxon>Friedmanniella</taxon>
        <taxon>environmental samples</taxon>
    </lineage>
</organism>
<proteinExistence type="predicted"/>